<dbReference type="Proteomes" id="UP001500571">
    <property type="component" value="Unassembled WGS sequence"/>
</dbReference>
<dbReference type="InterPro" id="IPR019480">
    <property type="entry name" value="Dihydroorotate_DH_Fe-S-bd"/>
</dbReference>
<proteinExistence type="predicted"/>
<dbReference type="InterPro" id="IPR012165">
    <property type="entry name" value="Cyt_c3_hydrogenase_gsu"/>
</dbReference>
<protein>
    <submittedName>
        <fullName evidence="2">FAD/NAD(P)-binding protein</fullName>
    </submittedName>
</protein>
<dbReference type="InterPro" id="IPR017927">
    <property type="entry name" value="FAD-bd_FR_type"/>
</dbReference>
<dbReference type="SUPFAM" id="SSF63380">
    <property type="entry name" value="Riboflavin synthase domain-like"/>
    <property type="match status" value="1"/>
</dbReference>
<dbReference type="PRINTS" id="PR00410">
    <property type="entry name" value="PHEHYDRXLASE"/>
</dbReference>
<dbReference type="PROSITE" id="PS51384">
    <property type="entry name" value="FAD_FR"/>
    <property type="match status" value="1"/>
</dbReference>
<evidence type="ECO:0000313" key="3">
    <source>
        <dbReference type="Proteomes" id="UP001500571"/>
    </source>
</evidence>
<dbReference type="Pfam" id="PF10418">
    <property type="entry name" value="DHODB_Fe-S_bind"/>
    <property type="match status" value="1"/>
</dbReference>
<name>A0ABN2RUV1_9ACTN</name>
<reference evidence="2 3" key="1">
    <citation type="journal article" date="2019" name="Int. J. Syst. Evol. Microbiol.">
        <title>The Global Catalogue of Microorganisms (GCM) 10K type strain sequencing project: providing services to taxonomists for standard genome sequencing and annotation.</title>
        <authorList>
            <consortium name="The Broad Institute Genomics Platform"/>
            <consortium name="The Broad Institute Genome Sequencing Center for Infectious Disease"/>
            <person name="Wu L."/>
            <person name="Ma J."/>
        </authorList>
    </citation>
    <scope>NUCLEOTIDE SEQUENCE [LARGE SCALE GENOMIC DNA]</scope>
    <source>
        <strain evidence="2 3">JCM 15309</strain>
    </source>
</reference>
<comment type="caution">
    <text evidence="2">The sequence shown here is derived from an EMBL/GenBank/DDBJ whole genome shotgun (WGS) entry which is preliminary data.</text>
</comment>
<dbReference type="InterPro" id="IPR039261">
    <property type="entry name" value="FNR_nucleotide-bd"/>
</dbReference>
<accession>A0ABN2RUV1</accession>
<keyword evidence="3" id="KW-1185">Reference proteome</keyword>
<dbReference type="SUPFAM" id="SSF52343">
    <property type="entry name" value="Ferredoxin reductase-like, C-terminal NADP-linked domain"/>
    <property type="match status" value="1"/>
</dbReference>
<dbReference type="Pfam" id="PF00175">
    <property type="entry name" value="NAD_binding_1"/>
    <property type="match status" value="1"/>
</dbReference>
<dbReference type="PANTHER" id="PTHR43513:SF1">
    <property type="entry name" value="ANAEROBIC SULFITE REDUCTASE SUBUNIT B"/>
    <property type="match status" value="1"/>
</dbReference>
<organism evidence="2 3">
    <name type="scientific">Nocardioides panacihumi</name>
    <dbReference type="NCBI Taxonomy" id="400774"/>
    <lineage>
        <taxon>Bacteria</taxon>
        <taxon>Bacillati</taxon>
        <taxon>Actinomycetota</taxon>
        <taxon>Actinomycetes</taxon>
        <taxon>Propionibacteriales</taxon>
        <taxon>Nocardioidaceae</taxon>
        <taxon>Nocardioides</taxon>
    </lineage>
</organism>
<evidence type="ECO:0000313" key="2">
    <source>
        <dbReference type="EMBL" id="GAA1975294.1"/>
    </source>
</evidence>
<dbReference type="Gene3D" id="3.40.50.80">
    <property type="entry name" value="Nucleotide-binding domain of ferredoxin-NADP reductase (FNR) module"/>
    <property type="match status" value="1"/>
</dbReference>
<dbReference type="InterPro" id="IPR001433">
    <property type="entry name" value="OxRdtase_FAD/NAD-bd"/>
</dbReference>
<dbReference type="InterPro" id="IPR001709">
    <property type="entry name" value="Flavoprot_Pyr_Nucl_cyt_Rdtase"/>
</dbReference>
<dbReference type="RefSeq" id="WP_344048071.1">
    <property type="nucleotide sequence ID" value="NZ_BAAAPB010000005.1"/>
</dbReference>
<dbReference type="CDD" id="cd06221">
    <property type="entry name" value="sulfite_reductase_like"/>
    <property type="match status" value="1"/>
</dbReference>
<dbReference type="InterPro" id="IPR017938">
    <property type="entry name" value="Riboflavin_synthase-like_b-brl"/>
</dbReference>
<dbReference type="PRINTS" id="PR00371">
    <property type="entry name" value="FPNCR"/>
</dbReference>
<dbReference type="InterPro" id="IPR050353">
    <property type="entry name" value="PyrK_electron_transfer"/>
</dbReference>
<dbReference type="EMBL" id="BAAAPB010000005">
    <property type="protein sequence ID" value="GAA1975294.1"/>
    <property type="molecule type" value="Genomic_DNA"/>
</dbReference>
<feature type="domain" description="FAD-binding FR-type" evidence="1">
    <location>
        <begin position="6"/>
        <end position="103"/>
    </location>
</feature>
<dbReference type="PIRSF" id="PIRSF006816">
    <property type="entry name" value="Cyc3_hyd_g"/>
    <property type="match status" value="1"/>
</dbReference>
<sequence>MSATDMLPRGFRVIATRRDTHDTHSLELAPLDGEPLDFEPGQFTMLLAFGAGEVPISISGDPARPEVLHQTIRDVGSVSHALATAAPGAVLGVRGAFGTGWEVERGRGADVVVVAGGIGLAPLRPAILRIVAARAEYGRVVLLYGARNPEEILYAEEQRTWAARHDIDVEVTVDSGPYGWRGRVGLVTQLIERAAFDAQRALALVCGPEVMMRHSARALVDRGMAPDRVRLSMERNMKCGIGLCGHCQLREFFCCVDGPVLSYDRLVPLLALAEV</sequence>
<gene>
    <name evidence="2" type="ORF">GCM10009798_40670</name>
</gene>
<dbReference type="Gene3D" id="2.40.30.10">
    <property type="entry name" value="Translation factors"/>
    <property type="match status" value="1"/>
</dbReference>
<evidence type="ECO:0000259" key="1">
    <source>
        <dbReference type="PROSITE" id="PS51384"/>
    </source>
</evidence>
<dbReference type="PANTHER" id="PTHR43513">
    <property type="entry name" value="DIHYDROOROTATE DEHYDROGENASE B (NAD(+)), ELECTRON TRANSFER SUBUNIT"/>
    <property type="match status" value="1"/>
</dbReference>